<protein>
    <recommendedName>
        <fullName evidence="5">DUF4337 domain-containing protein</fullName>
    </recommendedName>
</protein>
<feature type="transmembrane region" description="Helical" evidence="2">
    <location>
        <begin position="154"/>
        <end position="174"/>
    </location>
</feature>
<organism evidence="3 4">
    <name type="scientific">Candidatus Magnetaquiglobus chichijimensis</name>
    <dbReference type="NCBI Taxonomy" id="3141448"/>
    <lineage>
        <taxon>Bacteria</taxon>
        <taxon>Pseudomonadati</taxon>
        <taxon>Pseudomonadota</taxon>
        <taxon>Magnetococcia</taxon>
        <taxon>Magnetococcales</taxon>
        <taxon>Candidatus Magnetaquicoccaceae</taxon>
        <taxon>Candidatus Magnetaquiglobus</taxon>
    </lineage>
</organism>
<feature type="transmembrane region" description="Helical" evidence="2">
    <location>
        <begin position="180"/>
        <end position="202"/>
    </location>
</feature>
<name>A0ABQ0C9U8_9PROT</name>
<keyword evidence="2" id="KW-1133">Transmembrane helix</keyword>
<feature type="compositionally biased region" description="Basic and acidic residues" evidence="1">
    <location>
        <begin position="1"/>
        <end position="11"/>
    </location>
</feature>
<accession>A0ABQ0C9U8</accession>
<evidence type="ECO:0000313" key="3">
    <source>
        <dbReference type="EMBL" id="GAB0057643.1"/>
    </source>
</evidence>
<keyword evidence="4" id="KW-1185">Reference proteome</keyword>
<dbReference type="EMBL" id="BAAFGK010000004">
    <property type="protein sequence ID" value="GAB0057643.1"/>
    <property type="molecule type" value="Genomic_DNA"/>
</dbReference>
<sequence length="203" mass="21795">MEAHETHEMVHHAAHGGGHGDHGHAEDAAKRNRRIAILISLIACLLAIIEIGGNSSQHNALAAHIEASNLWAFYQAKTIRMTQTKSSAEMLEAMLPRGVPSDQAAAWTKRIDDFRAAAKRYDSEPETREGRKELMQRAKESEAKHDKALHAYHLYEYAAACMQIGIVLASAGAATGVVVLAYLAGGLAGVGVAIASMAWLAAH</sequence>
<comment type="caution">
    <text evidence="3">The sequence shown here is derived from an EMBL/GenBank/DDBJ whole genome shotgun (WGS) entry which is preliminary data.</text>
</comment>
<reference evidence="3 4" key="2">
    <citation type="submission" date="2024-09" db="EMBL/GenBank/DDBJ databases">
        <title>Draft genome sequence of Candidatus Magnetaquicoccaceae bacterium FCR-1.</title>
        <authorList>
            <person name="Shimoshige H."/>
            <person name="Shimamura S."/>
            <person name="Taoka A."/>
            <person name="Kobayashi H."/>
            <person name="Maekawa T."/>
        </authorList>
    </citation>
    <scope>NUCLEOTIDE SEQUENCE [LARGE SCALE GENOMIC DNA]</scope>
    <source>
        <strain evidence="3 4">FCR-1</strain>
    </source>
</reference>
<feature type="region of interest" description="Disordered" evidence="1">
    <location>
        <begin position="1"/>
        <end position="27"/>
    </location>
</feature>
<evidence type="ECO:0000256" key="2">
    <source>
        <dbReference type="SAM" id="Phobius"/>
    </source>
</evidence>
<evidence type="ECO:0000313" key="4">
    <source>
        <dbReference type="Proteomes" id="UP001628193"/>
    </source>
</evidence>
<reference evidence="3 4" key="1">
    <citation type="submission" date="2024-05" db="EMBL/GenBank/DDBJ databases">
        <authorList>
            <consortium name="Candidatus Magnetaquicoccaceae bacterium FCR-1 genome sequencing consortium"/>
            <person name="Shimoshige H."/>
            <person name="Shimamura S."/>
            <person name="Taoka A."/>
            <person name="Kobayashi H."/>
            <person name="Maekawa T."/>
        </authorList>
    </citation>
    <scope>NUCLEOTIDE SEQUENCE [LARGE SCALE GENOMIC DNA]</scope>
    <source>
        <strain evidence="3 4">FCR-1</strain>
    </source>
</reference>
<dbReference type="RefSeq" id="WP_420905335.1">
    <property type="nucleotide sequence ID" value="NZ_BAAFGK010000004.1"/>
</dbReference>
<dbReference type="InterPro" id="IPR025570">
    <property type="entry name" value="DUF4337"/>
</dbReference>
<keyword evidence="2" id="KW-0812">Transmembrane</keyword>
<keyword evidence="2" id="KW-0472">Membrane</keyword>
<dbReference type="Pfam" id="PF14235">
    <property type="entry name" value="DUF4337"/>
    <property type="match status" value="1"/>
</dbReference>
<dbReference type="Proteomes" id="UP001628193">
    <property type="component" value="Unassembled WGS sequence"/>
</dbReference>
<evidence type="ECO:0008006" key="5">
    <source>
        <dbReference type="Google" id="ProtNLM"/>
    </source>
</evidence>
<feature type="compositionally biased region" description="Basic and acidic residues" evidence="1">
    <location>
        <begin position="18"/>
        <end position="27"/>
    </location>
</feature>
<gene>
    <name evidence="3" type="ORF">SIID45300_01975</name>
</gene>
<proteinExistence type="predicted"/>
<evidence type="ECO:0000256" key="1">
    <source>
        <dbReference type="SAM" id="MobiDB-lite"/>
    </source>
</evidence>
<feature type="transmembrane region" description="Helical" evidence="2">
    <location>
        <begin position="35"/>
        <end position="53"/>
    </location>
</feature>